<dbReference type="AlphaFoldDB" id="A0A1A8BN41"/>
<organism evidence="1">
    <name type="scientific">Nothobranchius kadleci</name>
    <name type="common">African annual killifish</name>
    <dbReference type="NCBI Taxonomy" id="1051664"/>
    <lineage>
        <taxon>Eukaryota</taxon>
        <taxon>Metazoa</taxon>
        <taxon>Chordata</taxon>
        <taxon>Craniata</taxon>
        <taxon>Vertebrata</taxon>
        <taxon>Euteleostomi</taxon>
        <taxon>Actinopterygii</taxon>
        <taxon>Neopterygii</taxon>
        <taxon>Teleostei</taxon>
        <taxon>Neoteleostei</taxon>
        <taxon>Acanthomorphata</taxon>
        <taxon>Ovalentaria</taxon>
        <taxon>Atherinomorphae</taxon>
        <taxon>Cyprinodontiformes</taxon>
        <taxon>Nothobranchiidae</taxon>
        <taxon>Nothobranchius</taxon>
    </lineage>
</organism>
<protein>
    <submittedName>
        <fullName evidence="1">Uncharacterized protein</fullName>
    </submittedName>
</protein>
<evidence type="ECO:0000313" key="1">
    <source>
        <dbReference type="EMBL" id="SBP67930.1"/>
    </source>
</evidence>
<name>A0A1A8BN41_NOTKA</name>
<dbReference type="EMBL" id="HADZ01003989">
    <property type="protein sequence ID" value="SBP67930.1"/>
    <property type="molecule type" value="Transcribed_RNA"/>
</dbReference>
<reference evidence="1" key="2">
    <citation type="submission" date="2016-06" db="EMBL/GenBank/DDBJ databases">
        <title>The genome of a short-lived fish provides insights into sex chromosome evolution and the genetic control of aging.</title>
        <authorList>
            <person name="Reichwald K."/>
            <person name="Felder M."/>
            <person name="Petzold A."/>
            <person name="Koch P."/>
            <person name="Groth M."/>
            <person name="Platzer M."/>
        </authorList>
    </citation>
    <scope>NUCLEOTIDE SEQUENCE</scope>
    <source>
        <tissue evidence="1">Brain</tissue>
    </source>
</reference>
<gene>
    <name evidence="1" type="primary">Nfu_g_1_012184</name>
</gene>
<feature type="non-terminal residue" evidence="1">
    <location>
        <position position="107"/>
    </location>
</feature>
<feature type="non-terminal residue" evidence="1">
    <location>
        <position position="1"/>
    </location>
</feature>
<reference evidence="1" key="1">
    <citation type="submission" date="2016-05" db="EMBL/GenBank/DDBJ databases">
        <authorList>
            <person name="Lavstsen T."/>
            <person name="Jespersen J.S."/>
        </authorList>
    </citation>
    <scope>NUCLEOTIDE SEQUENCE</scope>
    <source>
        <tissue evidence="1">Brain</tissue>
    </source>
</reference>
<accession>A0A1A8BN41</accession>
<proteinExistence type="predicted"/>
<sequence>SASVFVLILSHVFFHKIHFQLLFAVWLLPLTHFSTTHSLVRLLQAETRHWATQMEAHFSEEEVKLSFHLFHLASFHLASSLPSSLPLPVGNEMAPVLGLAAVTGHFF</sequence>